<dbReference type="CDD" id="cd04301">
    <property type="entry name" value="NAT_SF"/>
    <property type="match status" value="1"/>
</dbReference>
<dbReference type="PROSITE" id="PS51186">
    <property type="entry name" value="GNAT"/>
    <property type="match status" value="1"/>
</dbReference>
<keyword evidence="3" id="KW-0808">Transferase</keyword>
<dbReference type="EMBL" id="LN899821">
    <property type="protein sequence ID" value="CUV16633.1"/>
    <property type="molecule type" value="Genomic_DNA"/>
</dbReference>
<dbReference type="PANTHER" id="PTHR43233:SF1">
    <property type="entry name" value="FAMILY N-ACETYLTRANSFERASE, PUTATIVE (AFU_ORTHOLOGUE AFUA_6G03350)-RELATED"/>
    <property type="match status" value="1"/>
</dbReference>
<dbReference type="SUPFAM" id="SSF55729">
    <property type="entry name" value="Acyl-CoA N-acyltransferases (Nat)"/>
    <property type="match status" value="1"/>
</dbReference>
<name>A0A0S4V3T1_RALSL</name>
<dbReference type="EMBL" id="LN899824">
    <property type="protein sequence ID" value="CUV28729.1"/>
    <property type="molecule type" value="Genomic_DNA"/>
</dbReference>
<sequence length="165" mass="18262">MAVTHAVPATGIVLSDDPAWLPLDQIYRFLSQETYWARGLPRTVFDRSIAHSLCLAAYRLNDDGTHGELAGFARVISDHATFAYLCDVFVLPEWRGKGISHALMRLLREHPELQGLRRTVLVTTDADGLYRKHGFTDVPGDSGFMQLHRPNAYQAAGDPAQTASA</sequence>
<dbReference type="InterPro" id="IPR053144">
    <property type="entry name" value="Acetyltransferase_Butenolide"/>
</dbReference>
<dbReference type="Gene3D" id="3.40.630.30">
    <property type="match status" value="1"/>
</dbReference>
<dbReference type="PANTHER" id="PTHR43233">
    <property type="entry name" value="FAMILY N-ACETYLTRANSFERASE, PUTATIVE (AFU_ORTHOLOGUE AFUA_6G03350)-RELATED"/>
    <property type="match status" value="1"/>
</dbReference>
<proteinExistence type="predicted"/>
<evidence type="ECO:0000259" key="1">
    <source>
        <dbReference type="PROSITE" id="PS51186"/>
    </source>
</evidence>
<dbReference type="InterPro" id="IPR000182">
    <property type="entry name" value="GNAT_dom"/>
</dbReference>
<evidence type="ECO:0000313" key="2">
    <source>
        <dbReference type="EMBL" id="CUV16633.1"/>
    </source>
</evidence>
<feature type="domain" description="N-acetyltransferase" evidence="1">
    <location>
        <begin position="12"/>
        <end position="150"/>
    </location>
</feature>
<dbReference type="Pfam" id="PF13508">
    <property type="entry name" value="Acetyltransf_7"/>
    <property type="match status" value="1"/>
</dbReference>
<protein>
    <submittedName>
        <fullName evidence="3">Histone acetyltransferase HPA2-related acetyltransferase</fullName>
    </submittedName>
</protein>
<organism evidence="3">
    <name type="scientific">Ralstonia solanacearum</name>
    <name type="common">Pseudomonas solanacearum</name>
    <dbReference type="NCBI Taxonomy" id="305"/>
    <lineage>
        <taxon>Bacteria</taxon>
        <taxon>Pseudomonadati</taxon>
        <taxon>Pseudomonadota</taxon>
        <taxon>Betaproteobacteria</taxon>
        <taxon>Burkholderiales</taxon>
        <taxon>Burkholderiaceae</taxon>
        <taxon>Ralstonia</taxon>
        <taxon>Ralstonia solanacearum species complex</taxon>
    </lineage>
</organism>
<reference evidence="3" key="1">
    <citation type="submission" date="2015-10" db="EMBL/GenBank/DDBJ databases">
        <authorList>
            <person name="Gilbert D.G."/>
        </authorList>
    </citation>
    <scope>NUCLEOTIDE SEQUENCE</scope>
    <source>
        <strain evidence="3">Phyl III-seqv23</strain>
    </source>
</reference>
<accession>A0A0S4V3T1</accession>
<dbReference type="AlphaFoldDB" id="A0A0S4V3T1"/>
<gene>
    <name evidence="2" type="ORF">PSS4_v1_160038</name>
    <name evidence="3" type="ORF">RUN1985_v1_280044</name>
</gene>
<dbReference type="GO" id="GO:0016747">
    <property type="term" value="F:acyltransferase activity, transferring groups other than amino-acyl groups"/>
    <property type="evidence" value="ECO:0007669"/>
    <property type="project" value="InterPro"/>
</dbReference>
<evidence type="ECO:0000313" key="3">
    <source>
        <dbReference type="EMBL" id="CUV28729.1"/>
    </source>
</evidence>
<dbReference type="InterPro" id="IPR016181">
    <property type="entry name" value="Acyl_CoA_acyltransferase"/>
</dbReference>